<gene>
    <name evidence="1" type="ORF">pSHK1.147</name>
</gene>
<protein>
    <submittedName>
        <fullName evidence="1">Uncharacterized protein</fullName>
    </submittedName>
</protein>
<geneLocation type="plasmid" evidence="1">
    <name>pSHK1</name>
</geneLocation>
<name>B0LTZ0_9ACTN</name>
<evidence type="ECO:0000313" key="1">
    <source>
        <dbReference type="EMBL" id="ABY83616.1"/>
    </source>
</evidence>
<organism evidence="1">
    <name type="scientific">Streptomyces sp. HK1</name>
    <dbReference type="NCBI Taxonomy" id="405041"/>
    <lineage>
        <taxon>Bacteria</taxon>
        <taxon>Bacillati</taxon>
        <taxon>Actinomycetota</taxon>
        <taxon>Actinomycetes</taxon>
        <taxon>Kitasatosporales</taxon>
        <taxon>Streptomycetaceae</taxon>
        <taxon>Streptomyces</taxon>
    </lineage>
</organism>
<accession>B0LTZ0</accession>
<sequence length="130" mass="13425">MLLGAADAFRDLADAALADVEQIGCFGDGSGLADLDDCLLPLGTQFALEFRDGVENGAEGFGAVDGVGGGCELGDDLTDGGDGGAGCRLLSHDFRVPPCQALRGTLKWRCQQRGGEQTEWKQGPQSPSPP</sequence>
<dbReference type="AlphaFoldDB" id="B0LTZ0"/>
<proteinExistence type="predicted"/>
<keyword evidence="1" id="KW-0614">Plasmid</keyword>
<dbReference type="EMBL" id="EU372836">
    <property type="protein sequence ID" value="ABY83616.1"/>
    <property type="molecule type" value="Genomic_DNA"/>
</dbReference>
<reference evidence="1" key="1">
    <citation type="journal article" date="2011" name="Acta Biochim. Biophys. Sin.">
        <title>Characterization of the multiple CRISPR loci on Streptomyces linear plasmid pSHK1.</title>
        <authorList>
            <person name="Guo P."/>
            <person name="Cheng Q."/>
            <person name="Xie P."/>
            <person name="Fan Y."/>
            <person name="Jiang W."/>
            <person name="Qin Z."/>
        </authorList>
    </citation>
    <scope>NUCLEOTIDE SEQUENCE</scope>
    <source>
        <strain evidence="1">HK1</strain>
        <plasmid evidence="1">pSHK1</plasmid>
    </source>
</reference>